<evidence type="ECO:0000313" key="14">
    <source>
        <dbReference type="Proteomes" id="UP000553957"/>
    </source>
</evidence>
<evidence type="ECO:0000256" key="6">
    <source>
        <dbReference type="ARBA" id="ARBA00023157"/>
    </source>
</evidence>
<organism evidence="12 13">
    <name type="scientific">Kribbella sandramycini</name>
    <dbReference type="NCBI Taxonomy" id="60450"/>
    <lineage>
        <taxon>Bacteria</taxon>
        <taxon>Bacillati</taxon>
        <taxon>Actinomycetota</taxon>
        <taxon>Actinomycetes</taxon>
        <taxon>Propionibacteriales</taxon>
        <taxon>Kribbellaceae</taxon>
        <taxon>Kribbella</taxon>
    </lineage>
</organism>
<dbReference type="InterPro" id="IPR013785">
    <property type="entry name" value="Aldolase_TIM"/>
</dbReference>
<dbReference type="GO" id="GO:0004557">
    <property type="term" value="F:alpha-galactosidase activity"/>
    <property type="evidence" value="ECO:0007669"/>
    <property type="project" value="UniProtKB-EC"/>
</dbReference>
<keyword evidence="6 8" id="KW-1015">Disulfide bond</keyword>
<name>A0A7Y4KZL7_9ACTN</name>
<comment type="catalytic activity">
    <reaction evidence="1 8">
        <text>Hydrolysis of terminal, non-reducing alpha-D-galactose residues in alpha-D-galactosides, including galactose oligosaccharides, galactomannans and galactolipids.</text>
        <dbReference type="EC" id="3.2.1.22"/>
    </reaction>
</comment>
<evidence type="ECO:0000256" key="3">
    <source>
        <dbReference type="ARBA" id="ARBA00012755"/>
    </source>
</evidence>
<dbReference type="InterPro" id="IPR041233">
    <property type="entry name" value="Melibiase_C"/>
</dbReference>
<dbReference type="InterPro" id="IPR017853">
    <property type="entry name" value="GH"/>
</dbReference>
<dbReference type="Gene3D" id="3.20.20.70">
    <property type="entry name" value="Aldolase class I"/>
    <property type="match status" value="1"/>
</dbReference>
<dbReference type="InterPro" id="IPR002241">
    <property type="entry name" value="Glyco_hydro_27"/>
</dbReference>
<dbReference type="Pfam" id="PF08305">
    <property type="entry name" value="NPCBM"/>
    <property type="match status" value="2"/>
</dbReference>
<keyword evidence="7 8" id="KW-0326">Glycosidase</keyword>
<evidence type="ECO:0000259" key="10">
    <source>
        <dbReference type="SMART" id="SM00776"/>
    </source>
</evidence>
<evidence type="ECO:0000256" key="2">
    <source>
        <dbReference type="ARBA" id="ARBA00009743"/>
    </source>
</evidence>
<evidence type="ECO:0000313" key="11">
    <source>
        <dbReference type="EMBL" id="MBB6565324.1"/>
    </source>
</evidence>
<comment type="similarity">
    <text evidence="2 8">Belongs to the glycosyl hydrolase 27 family.</text>
</comment>
<dbReference type="GO" id="GO:0016052">
    <property type="term" value="P:carbohydrate catabolic process"/>
    <property type="evidence" value="ECO:0007669"/>
    <property type="project" value="UniProtKB-ARBA"/>
</dbReference>
<evidence type="ECO:0000256" key="8">
    <source>
        <dbReference type="RuleBase" id="RU361168"/>
    </source>
</evidence>
<dbReference type="InterPro" id="IPR013780">
    <property type="entry name" value="Glyco_hydro_b"/>
</dbReference>
<accession>A0A7Y4KZL7</accession>
<reference evidence="12 13" key="1">
    <citation type="submission" date="2020-05" db="EMBL/GenBank/DDBJ databases">
        <title>Genome sequence of Kribbella sandramycini ATCC 39419.</title>
        <authorList>
            <person name="Maclea K.S."/>
            <person name="Fair J.L."/>
        </authorList>
    </citation>
    <scope>NUCLEOTIDE SEQUENCE [LARGE SCALE GENOMIC DNA]</scope>
    <source>
        <strain evidence="12 13">ATCC 39419</strain>
    </source>
</reference>
<evidence type="ECO:0000256" key="5">
    <source>
        <dbReference type="ARBA" id="ARBA00022801"/>
    </source>
</evidence>
<dbReference type="EMBL" id="JACHKF010000001">
    <property type="protein sequence ID" value="MBB6565324.1"/>
    <property type="molecule type" value="Genomic_DNA"/>
</dbReference>
<reference evidence="11 14" key="2">
    <citation type="submission" date="2020-08" db="EMBL/GenBank/DDBJ databases">
        <title>Sequencing the genomes of 1000 actinobacteria strains.</title>
        <authorList>
            <person name="Klenk H.-P."/>
        </authorList>
    </citation>
    <scope>NUCLEOTIDE SEQUENCE [LARGE SCALE GENOMIC DNA]</scope>
    <source>
        <strain evidence="11 14">DSM 15626</strain>
    </source>
</reference>
<dbReference type="InterPro" id="IPR013222">
    <property type="entry name" value="Glyco_hyd_98_carb-bd"/>
</dbReference>
<gene>
    <name evidence="11" type="ORF">HNR71_000961</name>
    <name evidence="12" type="ORF">HPO96_15205</name>
</gene>
<proteinExistence type="inferred from homology"/>
<dbReference type="InterPro" id="IPR038637">
    <property type="entry name" value="NPCBM_sf"/>
</dbReference>
<dbReference type="FunFam" id="2.60.40.1180:FF:000008">
    <property type="entry name" value="Alpha-galactosidase"/>
    <property type="match status" value="1"/>
</dbReference>
<dbReference type="AlphaFoldDB" id="A0A7Y4KZL7"/>
<comment type="caution">
    <text evidence="12">The sequence shown here is derived from an EMBL/GenBank/DDBJ whole genome shotgun (WGS) entry which is preliminary data.</text>
</comment>
<dbReference type="Pfam" id="PF16499">
    <property type="entry name" value="Melibiase_2"/>
    <property type="match status" value="1"/>
</dbReference>
<dbReference type="EMBL" id="JABJRC010000003">
    <property type="protein sequence ID" value="NOL41593.1"/>
    <property type="molecule type" value="Genomic_DNA"/>
</dbReference>
<dbReference type="Proteomes" id="UP000534306">
    <property type="component" value="Unassembled WGS sequence"/>
</dbReference>
<evidence type="ECO:0000256" key="4">
    <source>
        <dbReference type="ARBA" id="ARBA00022729"/>
    </source>
</evidence>
<dbReference type="RefSeq" id="WP_171674092.1">
    <property type="nucleotide sequence ID" value="NZ_BAAAGT010000001.1"/>
</dbReference>
<evidence type="ECO:0000256" key="1">
    <source>
        <dbReference type="ARBA" id="ARBA00001255"/>
    </source>
</evidence>
<feature type="domain" description="Glycosyl hydrolase family 98 putative carbohydrate-binding module" evidence="10">
    <location>
        <begin position="656"/>
        <end position="799"/>
    </location>
</feature>
<dbReference type="PANTHER" id="PTHR11452">
    <property type="entry name" value="ALPHA-GALACTOSIDASE/ALPHA-N-ACETYLGALACTOSAMINIDASE"/>
    <property type="match status" value="1"/>
</dbReference>
<dbReference type="Gene3D" id="2.60.120.1060">
    <property type="entry name" value="NPCBM/NEW2 domain"/>
    <property type="match status" value="2"/>
</dbReference>
<protein>
    <recommendedName>
        <fullName evidence="3 8">Alpha-galactosidase</fullName>
        <ecNumber evidence="3 8">3.2.1.22</ecNumber>
    </recommendedName>
    <alternativeName>
        <fullName evidence="8">Melibiase</fullName>
    </alternativeName>
</protein>
<keyword evidence="13" id="KW-1185">Reference proteome</keyword>
<dbReference type="CDD" id="cd14792">
    <property type="entry name" value="GH27"/>
    <property type="match status" value="1"/>
</dbReference>
<evidence type="ECO:0000256" key="7">
    <source>
        <dbReference type="ARBA" id="ARBA00023295"/>
    </source>
</evidence>
<dbReference type="Proteomes" id="UP000553957">
    <property type="component" value="Unassembled WGS sequence"/>
</dbReference>
<keyword evidence="4 9" id="KW-0732">Signal</keyword>
<dbReference type="InterPro" id="IPR008979">
    <property type="entry name" value="Galactose-bd-like_sf"/>
</dbReference>
<dbReference type="SUPFAM" id="SSF51011">
    <property type="entry name" value="Glycosyl hydrolase domain"/>
    <property type="match status" value="1"/>
</dbReference>
<evidence type="ECO:0000313" key="13">
    <source>
        <dbReference type="Proteomes" id="UP000534306"/>
    </source>
</evidence>
<evidence type="ECO:0000313" key="12">
    <source>
        <dbReference type="EMBL" id="NOL41593.1"/>
    </source>
</evidence>
<feature type="signal peptide" evidence="9">
    <location>
        <begin position="1"/>
        <end position="23"/>
    </location>
</feature>
<dbReference type="PRINTS" id="PR00740">
    <property type="entry name" value="GLHYDRLASE27"/>
</dbReference>
<dbReference type="SUPFAM" id="SSF49785">
    <property type="entry name" value="Galactose-binding domain-like"/>
    <property type="match status" value="2"/>
</dbReference>
<feature type="chain" id="PRO_5036217640" description="Alpha-galactosidase" evidence="9">
    <location>
        <begin position="24"/>
        <end position="800"/>
    </location>
</feature>
<evidence type="ECO:0000256" key="9">
    <source>
        <dbReference type="SAM" id="SignalP"/>
    </source>
</evidence>
<dbReference type="Pfam" id="PF17801">
    <property type="entry name" value="Melibiase_C"/>
    <property type="match status" value="1"/>
</dbReference>
<dbReference type="SUPFAM" id="SSF51445">
    <property type="entry name" value="(Trans)glycosidases"/>
    <property type="match status" value="1"/>
</dbReference>
<dbReference type="InterPro" id="IPR000111">
    <property type="entry name" value="Glyco_hydro_27/36_CS"/>
</dbReference>
<dbReference type="SMART" id="SM00776">
    <property type="entry name" value="NPCBM"/>
    <property type="match status" value="2"/>
</dbReference>
<keyword evidence="5 8" id="KW-0378">Hydrolase</keyword>
<dbReference type="PANTHER" id="PTHR11452:SF75">
    <property type="entry name" value="ALPHA-GALACTOSIDASE MEL1"/>
    <property type="match status" value="1"/>
</dbReference>
<dbReference type="Gene3D" id="2.60.40.1180">
    <property type="entry name" value="Golgi alpha-mannosidase II"/>
    <property type="match status" value="1"/>
</dbReference>
<dbReference type="EC" id="3.2.1.22" evidence="3 8"/>
<feature type="domain" description="Glycosyl hydrolase family 98 putative carbohydrate-binding module" evidence="10">
    <location>
        <begin position="507"/>
        <end position="650"/>
    </location>
</feature>
<dbReference type="PROSITE" id="PS00512">
    <property type="entry name" value="ALPHA_GALACTOSIDASE"/>
    <property type="match status" value="1"/>
</dbReference>
<sequence length="800" mass="84486">MRRLLAVLLALVLSAILVPTASARPAAKPNLAPTPPMGWNSWNTFHCDINENLIKQTADAMVSSGMAAAGYKYVNIDDCWMARQRDGAGRLQPDPVRFPGGIKAIADYVHARGLKLGIYSSAGSHTCQGLPASLYHETTDAQTWASWGVDLLKYDNCGQQDGIPAQTRYKRMADALQASGRDILYSICEWGQNQPWLWAAETGGHMWRTTGDIENNWSSVVGLLDQQVGLEQYSGPNAWNDPDMLEVGNSGLTYGESRAHMSLWAILNAPLIAGNDLRSMPASTRDLLTDPDVLAVNQDWAGRQGAKLRDDGDLEVWSKKLSDGSAAVVLFNRGSSPATIGTTAAALGLPAASAYAVKDLWSNTTKASTGAVRAQVPSHDAVMFRVTPGASAELAPMVLVEATPEKPYVTTAGRVDVQAQIHNDGPATLTAAEVTLTAPTGWTATPDGSPQLGTIGAGQTGALKYRLTATNPPLGPVQLAANGSWKWNGASQSGSGVGRFTVATVPPVGRTALSDQTWAFAENGWGPVERDRSVGEQAAGDGKSLTVAGTVYPKGLGTHAPGQIGYFLDAQCSRLTTKAGIDDEVGNQGQVRFEIWGDGTRRAEATASGAGGAVELSADLTGVQVLELHVDPLETMNYDHADWLTPELTCHGTPPPAGTTQLSDRPWISATNGWGPVERDRSVGEQAAGDGKPLTVAGTVYPKGLGAHANSSITFHLGKRCTTLTAKVGIDDEVGDRGQARFEVWGDATRLAQADATGAGPAVPLTANLTNVTTLELRLDTQGSPDFDHADWLEPTITCT</sequence>
<dbReference type="FunFam" id="3.20.20.70:FF:000202">
    <property type="entry name" value="Alpha-galactosidase"/>
    <property type="match status" value="1"/>
</dbReference>